<dbReference type="Gene3D" id="1.20.1070.10">
    <property type="entry name" value="Rhodopsin 7-helix transmembrane proteins"/>
    <property type="match status" value="1"/>
</dbReference>
<gene>
    <name evidence="13" type="ORF">BYL167_LOCUS5652</name>
    <name evidence="10" type="ORF">CJN711_LOCUS16320</name>
    <name evidence="12" type="ORF">GIL414_LOCUS2330</name>
    <name evidence="11" type="ORF">KQP761_LOCUS28259</name>
</gene>
<feature type="transmembrane region" description="Helical" evidence="8">
    <location>
        <begin position="98"/>
        <end position="120"/>
    </location>
</feature>
<dbReference type="GO" id="GO:0005886">
    <property type="term" value="C:plasma membrane"/>
    <property type="evidence" value="ECO:0007669"/>
    <property type="project" value="TreeGrafter"/>
</dbReference>
<evidence type="ECO:0000313" key="14">
    <source>
        <dbReference type="Proteomes" id="UP000663855"/>
    </source>
</evidence>
<comment type="subcellular location">
    <subcellularLocation>
        <location evidence="1">Membrane</location>
        <topology evidence="1">Multi-pass membrane protein</topology>
    </subcellularLocation>
</comment>
<evidence type="ECO:0000256" key="8">
    <source>
        <dbReference type="SAM" id="Phobius"/>
    </source>
</evidence>
<feature type="transmembrane region" description="Helical" evidence="8">
    <location>
        <begin position="248"/>
        <end position="269"/>
    </location>
</feature>
<keyword evidence="2 8" id="KW-0812">Transmembrane</keyword>
<feature type="transmembrane region" description="Helical" evidence="8">
    <location>
        <begin position="141"/>
        <end position="163"/>
    </location>
</feature>
<sequence length="344" mass="39855">MFAYSSYIQSAEVLKNVSVQFNRYFSIFIFLFGMIGNILNCFVLSQPNLRLNPCAYLFLISSLTNMISITFGLSTRILSGWNMDFTDSNTLMCKFRAFVMLTSQTTSFWLIAFATIDRWFSSCCQYQRRQMSSLKNAQRGTIIIIILSILLYSQILYCYEANITSTPLKCYGKSAECRLLTDIIYALITILFPLLIMCIFGLMTISNIRQTYYVILFKRTNTGSDNENKRTLVLTNRQRERWKKIDRYLLHVLLVQTILLTVFTLPQVIEKIYTTLAANPRKSSLHNTIDKFIYNFVLLLTYVASGMPFYIYTLSGGSIFRNALRNLFRSMFSFTTNTSVRTTE</sequence>
<feature type="transmembrane region" description="Helical" evidence="8">
    <location>
        <begin position="56"/>
        <end position="78"/>
    </location>
</feature>
<dbReference type="InterPro" id="IPR000276">
    <property type="entry name" value="GPCR_Rhodpsn"/>
</dbReference>
<evidence type="ECO:0000259" key="9">
    <source>
        <dbReference type="PROSITE" id="PS50262"/>
    </source>
</evidence>
<keyword evidence="5 8" id="KW-0472">Membrane</keyword>
<evidence type="ECO:0000256" key="6">
    <source>
        <dbReference type="ARBA" id="ARBA00023170"/>
    </source>
</evidence>
<keyword evidence="6" id="KW-0675">Receptor</keyword>
<keyword evidence="3 8" id="KW-1133">Transmembrane helix</keyword>
<dbReference type="Proteomes" id="UP000681967">
    <property type="component" value="Unassembled WGS sequence"/>
</dbReference>
<evidence type="ECO:0000256" key="5">
    <source>
        <dbReference type="ARBA" id="ARBA00023136"/>
    </source>
</evidence>
<accession>A0A815CQS4</accession>
<dbReference type="PROSITE" id="PS50262">
    <property type="entry name" value="G_PROTEIN_RECEP_F1_2"/>
    <property type="match status" value="1"/>
</dbReference>
<evidence type="ECO:0000313" key="10">
    <source>
        <dbReference type="EMBL" id="CAF1288403.1"/>
    </source>
</evidence>
<dbReference type="AlphaFoldDB" id="A0A815CQS4"/>
<protein>
    <recommendedName>
        <fullName evidence="9">G-protein coupled receptors family 1 profile domain-containing protein</fullName>
    </recommendedName>
</protein>
<evidence type="ECO:0000313" key="11">
    <source>
        <dbReference type="EMBL" id="CAF1642129.1"/>
    </source>
</evidence>
<dbReference type="OrthoDB" id="10003005at2759"/>
<dbReference type="EMBL" id="CAJOBH010001308">
    <property type="protein sequence ID" value="CAF3847314.1"/>
    <property type="molecule type" value="Genomic_DNA"/>
</dbReference>
<dbReference type="EMBL" id="CAJNOW010015495">
    <property type="protein sequence ID" value="CAF1642129.1"/>
    <property type="molecule type" value="Genomic_DNA"/>
</dbReference>
<evidence type="ECO:0000256" key="1">
    <source>
        <dbReference type="ARBA" id="ARBA00004141"/>
    </source>
</evidence>
<dbReference type="InterPro" id="IPR017452">
    <property type="entry name" value="GPCR_Rhodpsn_7TM"/>
</dbReference>
<organism evidence="10 14">
    <name type="scientific">Rotaria magnacalcarata</name>
    <dbReference type="NCBI Taxonomy" id="392030"/>
    <lineage>
        <taxon>Eukaryota</taxon>
        <taxon>Metazoa</taxon>
        <taxon>Spiralia</taxon>
        <taxon>Gnathifera</taxon>
        <taxon>Rotifera</taxon>
        <taxon>Eurotatoria</taxon>
        <taxon>Bdelloidea</taxon>
        <taxon>Philodinida</taxon>
        <taxon>Philodinidae</taxon>
        <taxon>Rotaria</taxon>
    </lineage>
</organism>
<dbReference type="SUPFAM" id="SSF81321">
    <property type="entry name" value="Family A G protein-coupled receptor-like"/>
    <property type="match status" value="1"/>
</dbReference>
<name>A0A815CQS4_9BILA</name>
<evidence type="ECO:0000256" key="4">
    <source>
        <dbReference type="ARBA" id="ARBA00023040"/>
    </source>
</evidence>
<keyword evidence="4" id="KW-0297">G-protein coupled receptor</keyword>
<feature type="transmembrane region" description="Helical" evidence="8">
    <location>
        <begin position="183"/>
        <end position="205"/>
    </location>
</feature>
<dbReference type="PANTHER" id="PTHR24243:SF230">
    <property type="entry name" value="G-PROTEIN COUPLED RECEPTORS FAMILY 1 PROFILE DOMAIN-CONTAINING PROTEIN"/>
    <property type="match status" value="1"/>
</dbReference>
<dbReference type="EMBL" id="CAJNOV010007548">
    <property type="protein sequence ID" value="CAF1288403.1"/>
    <property type="molecule type" value="Genomic_DNA"/>
</dbReference>
<evidence type="ECO:0000256" key="2">
    <source>
        <dbReference type="ARBA" id="ARBA00022692"/>
    </source>
</evidence>
<dbReference type="Proteomes" id="UP000663855">
    <property type="component" value="Unassembled WGS sequence"/>
</dbReference>
<feature type="transmembrane region" description="Helical" evidence="8">
    <location>
        <begin position="24"/>
        <end position="44"/>
    </location>
</feature>
<reference evidence="10" key="1">
    <citation type="submission" date="2021-02" db="EMBL/GenBank/DDBJ databases">
        <authorList>
            <person name="Nowell W R."/>
        </authorList>
    </citation>
    <scope>NUCLEOTIDE SEQUENCE</scope>
</reference>
<evidence type="ECO:0000256" key="3">
    <source>
        <dbReference type="ARBA" id="ARBA00022989"/>
    </source>
</evidence>
<feature type="transmembrane region" description="Helical" evidence="8">
    <location>
        <begin position="292"/>
        <end position="312"/>
    </location>
</feature>
<keyword evidence="7" id="KW-0807">Transducer</keyword>
<dbReference type="GO" id="GO:0004930">
    <property type="term" value="F:G protein-coupled receptor activity"/>
    <property type="evidence" value="ECO:0007669"/>
    <property type="project" value="UniProtKB-KW"/>
</dbReference>
<feature type="domain" description="G-protein coupled receptors family 1 profile" evidence="9">
    <location>
        <begin position="36"/>
        <end position="312"/>
    </location>
</feature>
<evidence type="ECO:0000313" key="13">
    <source>
        <dbReference type="EMBL" id="CAF3847314.1"/>
    </source>
</evidence>
<evidence type="ECO:0000256" key="7">
    <source>
        <dbReference type="ARBA" id="ARBA00023224"/>
    </source>
</evidence>
<dbReference type="PANTHER" id="PTHR24243">
    <property type="entry name" value="G-PROTEIN COUPLED RECEPTOR"/>
    <property type="match status" value="1"/>
</dbReference>
<dbReference type="Proteomes" id="UP000663834">
    <property type="component" value="Unassembled WGS sequence"/>
</dbReference>
<dbReference type="Pfam" id="PF00001">
    <property type="entry name" value="7tm_1"/>
    <property type="match status" value="1"/>
</dbReference>
<dbReference type="Proteomes" id="UP000681720">
    <property type="component" value="Unassembled WGS sequence"/>
</dbReference>
<dbReference type="EMBL" id="CAJOBJ010000443">
    <property type="protein sequence ID" value="CAF3822913.1"/>
    <property type="molecule type" value="Genomic_DNA"/>
</dbReference>
<proteinExistence type="predicted"/>
<evidence type="ECO:0000313" key="12">
    <source>
        <dbReference type="EMBL" id="CAF3822913.1"/>
    </source>
</evidence>
<comment type="caution">
    <text evidence="10">The sequence shown here is derived from an EMBL/GenBank/DDBJ whole genome shotgun (WGS) entry which is preliminary data.</text>
</comment>